<sequence>MRWGAFFATAVIIFVIVLFQWPKMKKTPKKDKWVFSILLLIGLGLSMFELEHMAGPVTWIEAIFKPFGKFMEK</sequence>
<evidence type="ECO:0000256" key="1">
    <source>
        <dbReference type="SAM" id="Phobius"/>
    </source>
</evidence>
<keyword evidence="1" id="KW-0812">Transmembrane</keyword>
<keyword evidence="3" id="KW-1185">Reference proteome</keyword>
<keyword evidence="1" id="KW-0472">Membrane</keyword>
<name>A0ABW8IBP8_9BACI</name>
<accession>A0ABW8IBP8</accession>
<evidence type="ECO:0000313" key="3">
    <source>
        <dbReference type="Proteomes" id="UP001619911"/>
    </source>
</evidence>
<feature type="transmembrane region" description="Helical" evidence="1">
    <location>
        <begin position="6"/>
        <end position="21"/>
    </location>
</feature>
<gene>
    <name evidence="2" type="ORF">QYG89_14770</name>
</gene>
<feature type="transmembrane region" description="Helical" evidence="1">
    <location>
        <begin position="33"/>
        <end position="50"/>
    </location>
</feature>
<dbReference type="Proteomes" id="UP001619911">
    <property type="component" value="Unassembled WGS sequence"/>
</dbReference>
<dbReference type="EMBL" id="JAUIYO010000017">
    <property type="protein sequence ID" value="MFK2826916.1"/>
    <property type="molecule type" value="Genomic_DNA"/>
</dbReference>
<dbReference type="RefSeq" id="WP_404318676.1">
    <property type="nucleotide sequence ID" value="NZ_JAUIYO010000017.1"/>
</dbReference>
<evidence type="ECO:0000313" key="2">
    <source>
        <dbReference type="EMBL" id="MFK2826916.1"/>
    </source>
</evidence>
<proteinExistence type="predicted"/>
<organism evidence="2 3">
    <name type="scientific">Bacillus lumedeiriae</name>
    <dbReference type="NCBI Taxonomy" id="3058829"/>
    <lineage>
        <taxon>Bacteria</taxon>
        <taxon>Bacillati</taxon>
        <taxon>Bacillota</taxon>
        <taxon>Bacilli</taxon>
        <taxon>Bacillales</taxon>
        <taxon>Bacillaceae</taxon>
        <taxon>Bacillus</taxon>
    </lineage>
</organism>
<protein>
    <submittedName>
        <fullName evidence="2">Uncharacterized protein</fullName>
    </submittedName>
</protein>
<comment type="caution">
    <text evidence="2">The sequence shown here is derived from an EMBL/GenBank/DDBJ whole genome shotgun (WGS) entry which is preliminary data.</text>
</comment>
<keyword evidence="1" id="KW-1133">Transmembrane helix</keyword>
<reference evidence="2 3" key="1">
    <citation type="submission" date="2023-07" db="EMBL/GenBank/DDBJ databases">
        <title>Bacillus lucianemedeirus sp. nov, a new species isolated from an immunobiological production facility.</title>
        <authorList>
            <person name="Costa L.V."/>
            <person name="Miranda R.V.S.L."/>
            <person name="Brandao M.L.L."/>
            <person name="Reis C.M.F."/>
            <person name="Frazao A.M."/>
            <person name="Cruz F.V."/>
            <person name="Baio P.V.P."/>
            <person name="Veras J.F.C."/>
            <person name="Ramos J.N."/>
            <person name="Vieira V."/>
        </authorList>
    </citation>
    <scope>NUCLEOTIDE SEQUENCE [LARGE SCALE GENOMIC DNA]</scope>
    <source>
        <strain evidence="2 3">B190/17</strain>
    </source>
</reference>